<proteinExistence type="predicted"/>
<reference evidence="1 2" key="1">
    <citation type="submission" date="2015-09" db="EMBL/GenBank/DDBJ databases">
        <title>Aphanizomenon flos-aquae WA102.</title>
        <authorList>
            <person name="Driscoll C."/>
        </authorList>
    </citation>
    <scope>NUCLEOTIDE SEQUENCE [LARGE SCALE GENOMIC DNA]</scope>
    <source>
        <strain evidence="1">WA102</strain>
    </source>
</reference>
<dbReference type="AlphaFoldDB" id="A0A1B7X581"/>
<comment type="caution">
    <text evidence="1">The sequence shown here is derived from an EMBL/GenBank/DDBJ whole genome shotgun (WGS) entry which is preliminary data.</text>
</comment>
<organism evidence="1 2">
    <name type="scientific">Aphanizomenon flos-aquae WA102</name>
    <dbReference type="NCBI Taxonomy" id="1710896"/>
    <lineage>
        <taxon>Bacteria</taxon>
        <taxon>Bacillati</taxon>
        <taxon>Cyanobacteriota</taxon>
        <taxon>Cyanophyceae</taxon>
        <taxon>Nostocales</taxon>
        <taxon>Aphanizomenonaceae</taxon>
        <taxon>Aphanizomenon</taxon>
    </lineage>
</organism>
<accession>A0A1B7X581</accession>
<sequence>MKTPQKAKTPKPKLKPFDFYELDMIGTFLWWNSEDFIKHCQGFDDYKKKEVVDIMQKVSNHCLSA</sequence>
<evidence type="ECO:0000313" key="1">
    <source>
        <dbReference type="EMBL" id="OBQ44514.1"/>
    </source>
</evidence>
<dbReference type="Proteomes" id="UP000092093">
    <property type="component" value="Unassembled WGS sequence"/>
</dbReference>
<evidence type="ECO:0000313" key="2">
    <source>
        <dbReference type="Proteomes" id="UP000092093"/>
    </source>
</evidence>
<protein>
    <submittedName>
        <fullName evidence="1">Uncharacterized protein</fullName>
    </submittedName>
</protein>
<gene>
    <name evidence="1" type="ORF">AN484_06405</name>
</gene>
<name>A0A1B7X581_APHFL</name>
<dbReference type="EMBL" id="LJOW01000020">
    <property type="protein sequence ID" value="OBQ44514.1"/>
    <property type="molecule type" value="Genomic_DNA"/>
</dbReference>